<dbReference type="InterPro" id="IPR009057">
    <property type="entry name" value="Homeodomain-like_sf"/>
</dbReference>
<evidence type="ECO:0000259" key="2">
    <source>
        <dbReference type="Pfam" id="PF13977"/>
    </source>
</evidence>
<protein>
    <submittedName>
        <fullName evidence="3">AcrR family transcriptional regulator</fullName>
    </submittedName>
</protein>
<dbReference type="Gene3D" id="1.10.357.10">
    <property type="entry name" value="Tetracycline Repressor, domain 2"/>
    <property type="match status" value="1"/>
</dbReference>
<dbReference type="SUPFAM" id="SSF48498">
    <property type="entry name" value="Tetracyclin repressor-like, C-terminal domain"/>
    <property type="match status" value="1"/>
</dbReference>
<comment type="caution">
    <text evidence="3">The sequence shown here is derived from an EMBL/GenBank/DDBJ whole genome shotgun (WGS) entry which is preliminary data.</text>
</comment>
<sequence length="216" mass="23240">MPRKIDYADRGDLIVDSVCRIVLRGGLPALSLRAVAGEIGMSPSSLLHQFDNRARLLSVSAAKVGAARTRYATWACHQRGPVGLLPRRPDDLDRARVWLAFVELARSEQDVAEVVAHIRDEERQILMRTTLLDAGAPELVALAALIDGLLSGMTAGRDPLPLECAERALALHLHHTGLALERQARVVDERSTTTDPPPGDGPGDGAPPPVGPARVR</sequence>
<feature type="compositionally biased region" description="Pro residues" evidence="1">
    <location>
        <begin position="195"/>
        <end position="216"/>
    </location>
</feature>
<accession>A0A7Y9E370</accession>
<dbReference type="InterPro" id="IPR039538">
    <property type="entry name" value="BetI_C"/>
</dbReference>
<dbReference type="Proteomes" id="UP000535511">
    <property type="component" value="Unassembled WGS sequence"/>
</dbReference>
<feature type="region of interest" description="Disordered" evidence="1">
    <location>
        <begin position="184"/>
        <end position="216"/>
    </location>
</feature>
<dbReference type="RefSeq" id="WP_179662092.1">
    <property type="nucleotide sequence ID" value="NZ_JACCBG010000001.1"/>
</dbReference>
<reference evidence="3 4" key="1">
    <citation type="submission" date="2020-07" db="EMBL/GenBank/DDBJ databases">
        <title>Sequencing the genomes of 1000 actinobacteria strains.</title>
        <authorList>
            <person name="Klenk H.-P."/>
        </authorList>
    </citation>
    <scope>NUCLEOTIDE SEQUENCE [LARGE SCALE GENOMIC DNA]</scope>
    <source>
        <strain evidence="3 4">DSM 21350</strain>
    </source>
</reference>
<evidence type="ECO:0000313" key="3">
    <source>
        <dbReference type="EMBL" id="NYD40167.1"/>
    </source>
</evidence>
<dbReference type="EMBL" id="JACCBG010000001">
    <property type="protein sequence ID" value="NYD40167.1"/>
    <property type="molecule type" value="Genomic_DNA"/>
</dbReference>
<dbReference type="Pfam" id="PF13977">
    <property type="entry name" value="TetR_C_6"/>
    <property type="match status" value="1"/>
</dbReference>
<name>A0A7Y9E370_9ACTN</name>
<proteinExistence type="predicted"/>
<gene>
    <name evidence="3" type="ORF">BJZ21_000250</name>
</gene>
<keyword evidence="4" id="KW-1185">Reference proteome</keyword>
<dbReference type="AlphaFoldDB" id="A0A7Y9E370"/>
<dbReference type="InterPro" id="IPR036271">
    <property type="entry name" value="Tet_transcr_reg_TetR-rel_C_sf"/>
</dbReference>
<evidence type="ECO:0000313" key="4">
    <source>
        <dbReference type="Proteomes" id="UP000535511"/>
    </source>
</evidence>
<dbReference type="SUPFAM" id="SSF46689">
    <property type="entry name" value="Homeodomain-like"/>
    <property type="match status" value="1"/>
</dbReference>
<organism evidence="3 4">
    <name type="scientific">Nocardioides panaciterrulae</name>
    <dbReference type="NCBI Taxonomy" id="661492"/>
    <lineage>
        <taxon>Bacteria</taxon>
        <taxon>Bacillati</taxon>
        <taxon>Actinomycetota</taxon>
        <taxon>Actinomycetes</taxon>
        <taxon>Propionibacteriales</taxon>
        <taxon>Nocardioidaceae</taxon>
        <taxon>Nocardioides</taxon>
    </lineage>
</organism>
<feature type="domain" description="BetI-type transcriptional repressor C-terminal" evidence="2">
    <location>
        <begin position="84"/>
        <end position="175"/>
    </location>
</feature>
<evidence type="ECO:0000256" key="1">
    <source>
        <dbReference type="SAM" id="MobiDB-lite"/>
    </source>
</evidence>